<evidence type="ECO:0000313" key="3">
    <source>
        <dbReference type="EMBL" id="GJE91334.1"/>
    </source>
</evidence>
<evidence type="ECO:0000256" key="1">
    <source>
        <dbReference type="ARBA" id="ARBA00023002"/>
    </source>
</evidence>
<gene>
    <name evidence="3" type="ORF">PsYK624_074830</name>
</gene>
<accession>A0A9P3GBI8</accession>
<dbReference type="Pfam" id="PF16884">
    <property type="entry name" value="ADH_N_2"/>
    <property type="match status" value="1"/>
</dbReference>
<dbReference type="InterPro" id="IPR011032">
    <property type="entry name" value="GroES-like_sf"/>
</dbReference>
<dbReference type="SMART" id="SM00829">
    <property type="entry name" value="PKS_ER"/>
    <property type="match status" value="1"/>
</dbReference>
<dbReference type="GO" id="GO:0016628">
    <property type="term" value="F:oxidoreductase activity, acting on the CH-CH group of donors, NAD or NADP as acceptor"/>
    <property type="evidence" value="ECO:0007669"/>
    <property type="project" value="InterPro"/>
</dbReference>
<dbReference type="InterPro" id="IPR020843">
    <property type="entry name" value="ER"/>
</dbReference>
<feature type="domain" description="Enoyl reductase (ER)" evidence="2">
    <location>
        <begin position="59"/>
        <end position="337"/>
    </location>
</feature>
<dbReference type="InterPro" id="IPR013149">
    <property type="entry name" value="ADH-like_C"/>
</dbReference>
<name>A0A9P3GBI8_9APHY</name>
<dbReference type="OrthoDB" id="809632at2759"/>
<dbReference type="SUPFAM" id="SSF51735">
    <property type="entry name" value="NAD(P)-binding Rossmann-fold domains"/>
    <property type="match status" value="1"/>
</dbReference>
<dbReference type="InterPro" id="IPR036291">
    <property type="entry name" value="NAD(P)-bd_dom_sf"/>
</dbReference>
<dbReference type="Gene3D" id="3.40.50.720">
    <property type="entry name" value="NAD(P)-binding Rossmann-like Domain"/>
    <property type="match status" value="1"/>
</dbReference>
<dbReference type="CDD" id="cd05288">
    <property type="entry name" value="PGDH"/>
    <property type="match status" value="1"/>
</dbReference>
<dbReference type="InterPro" id="IPR045010">
    <property type="entry name" value="MDR_fam"/>
</dbReference>
<dbReference type="InterPro" id="IPR041694">
    <property type="entry name" value="ADH_N_2"/>
</dbReference>
<keyword evidence="4" id="KW-1185">Reference proteome</keyword>
<dbReference type="Pfam" id="PF00107">
    <property type="entry name" value="ADH_zinc_N"/>
    <property type="match status" value="1"/>
</dbReference>
<dbReference type="PANTHER" id="PTHR43205:SF7">
    <property type="entry name" value="PROSTAGLANDIN REDUCTASE 1"/>
    <property type="match status" value="1"/>
</dbReference>
<dbReference type="Gene3D" id="3.90.180.10">
    <property type="entry name" value="Medium-chain alcohol dehydrogenases, catalytic domain"/>
    <property type="match status" value="1"/>
</dbReference>
<comment type="caution">
    <text evidence="3">The sequence shown here is derived from an EMBL/GenBank/DDBJ whole genome shotgun (WGS) entry which is preliminary data.</text>
</comment>
<keyword evidence="1" id="KW-0560">Oxidoreductase</keyword>
<dbReference type="Proteomes" id="UP000703269">
    <property type="component" value="Unassembled WGS sequence"/>
</dbReference>
<dbReference type="SUPFAM" id="SSF50129">
    <property type="entry name" value="GroES-like"/>
    <property type="match status" value="1"/>
</dbReference>
<dbReference type="EMBL" id="BPQB01000021">
    <property type="protein sequence ID" value="GJE91334.1"/>
    <property type="molecule type" value="Genomic_DNA"/>
</dbReference>
<evidence type="ECO:0000313" key="4">
    <source>
        <dbReference type="Proteomes" id="UP000703269"/>
    </source>
</evidence>
<dbReference type="AlphaFoldDB" id="A0A9P3GBI8"/>
<protein>
    <submittedName>
        <fullName evidence="3">NADP-dependent oxidoreductase</fullName>
    </submittedName>
</protein>
<evidence type="ECO:0000259" key="2">
    <source>
        <dbReference type="SMART" id="SM00829"/>
    </source>
</evidence>
<organism evidence="3 4">
    <name type="scientific">Phanerochaete sordida</name>
    <dbReference type="NCBI Taxonomy" id="48140"/>
    <lineage>
        <taxon>Eukaryota</taxon>
        <taxon>Fungi</taxon>
        <taxon>Dikarya</taxon>
        <taxon>Basidiomycota</taxon>
        <taxon>Agaricomycotina</taxon>
        <taxon>Agaricomycetes</taxon>
        <taxon>Polyporales</taxon>
        <taxon>Phanerochaetaceae</taxon>
        <taxon>Phanerochaete</taxon>
    </lineage>
</organism>
<proteinExistence type="predicted"/>
<dbReference type="PANTHER" id="PTHR43205">
    <property type="entry name" value="PROSTAGLANDIN REDUCTASE"/>
    <property type="match status" value="1"/>
</dbReference>
<dbReference type="FunFam" id="3.40.50.720:FF:000121">
    <property type="entry name" value="Prostaglandin reductase 2"/>
    <property type="match status" value="1"/>
</dbReference>
<sequence length="342" mass="37270">MAPVKNGRLLFNEVPTGYPEPGKTTVYDETETIDLDNAPLNGGFLVKTLVLSIDPYLRGKMRDASVKSYSPAFEKGQPIENFGVGVVLRSENPKVKAGDHVYGIFPFAQYFIRPSFDGFRVLENKEGLPWSVYVGVAGMPGQTAYSAWKEYAKVQKGDVVFVTAASGPVGSFVVRLAKADGLKVIASAGSDEKCEFVKSLGADVVFNYKTTKTADVLAKEGPINIFWDNVGGESLDAALQYAARGARFLECGMISGYNGQAQPVNNLMMIVAKELQINGFLVFSLLPKYAEEFYREVPARIASGEFKFIEDVKKGLEFAGHAIYEVQAGKNHGKSVIQVAEE</sequence>
<reference evidence="3 4" key="1">
    <citation type="submission" date="2021-08" db="EMBL/GenBank/DDBJ databases">
        <title>Draft Genome Sequence of Phanerochaete sordida strain YK-624.</title>
        <authorList>
            <person name="Mori T."/>
            <person name="Dohra H."/>
            <person name="Suzuki T."/>
            <person name="Kawagishi H."/>
            <person name="Hirai H."/>
        </authorList>
    </citation>
    <scope>NUCLEOTIDE SEQUENCE [LARGE SCALE GENOMIC DNA]</scope>
    <source>
        <strain evidence="3 4">YK-624</strain>
    </source>
</reference>